<sequence length="341" mass="38252">MMMSAGGRQMSTSMVRLDRVPVTERFDFWWQAVAESVVSVDASSDHAADFWAEMRMLDLGAVHLSKVRCVGFEAHRTEHRIRRSDPEVYQLSVILRGRSGIRQEDRESTLAPTDLTLYDASRPFLAWSSTDGSGTRGNMSEGLILQVPHDALGFPAPLIRRVLARRMSGRDGIGALLCVLLRQLLEQTDHLSKADLSRLSGIVVDLIVALLAHEAEKDPSPFVTDPGKMLVLRIQAFIAQHLGELDLSPADIAAAHHISLRHMQRLFQQEGHTVSGWIQQQRLERCRRALADPQMDNLPISVIAGRWGFVSDSHFNRLFHRTYGMPPAGYRRHLRKRASGA</sequence>
<reference evidence="5 6" key="1">
    <citation type="submission" date="2019-05" db="EMBL/GenBank/DDBJ databases">
        <title>Draft genome sequence of Nonomuraea turkmeniaca DSM 43926.</title>
        <authorList>
            <person name="Saricaoglu S."/>
            <person name="Isik K."/>
        </authorList>
    </citation>
    <scope>NUCLEOTIDE SEQUENCE [LARGE SCALE GENOMIC DNA]</scope>
    <source>
        <strain evidence="5 6">DSM 43926</strain>
    </source>
</reference>
<dbReference type="OrthoDB" id="9799345at2"/>
<dbReference type="PANTHER" id="PTHR46796:SF6">
    <property type="entry name" value="ARAC SUBFAMILY"/>
    <property type="match status" value="1"/>
</dbReference>
<evidence type="ECO:0000313" key="5">
    <source>
        <dbReference type="EMBL" id="TMR15454.1"/>
    </source>
</evidence>
<protein>
    <submittedName>
        <fullName evidence="5">Helix-turn-helix domain-containing protein</fullName>
    </submittedName>
</protein>
<dbReference type="Pfam" id="PF12833">
    <property type="entry name" value="HTH_18"/>
    <property type="match status" value="1"/>
</dbReference>
<keyword evidence="1" id="KW-0805">Transcription regulation</keyword>
<dbReference type="EMBL" id="VCKY01000100">
    <property type="protein sequence ID" value="TMR15454.1"/>
    <property type="molecule type" value="Genomic_DNA"/>
</dbReference>
<accession>A0A5S4FBS7</accession>
<evidence type="ECO:0000256" key="3">
    <source>
        <dbReference type="ARBA" id="ARBA00023163"/>
    </source>
</evidence>
<name>A0A5S4FBS7_9ACTN</name>
<dbReference type="AlphaFoldDB" id="A0A5S4FBS7"/>
<evidence type="ECO:0000256" key="2">
    <source>
        <dbReference type="ARBA" id="ARBA00023125"/>
    </source>
</evidence>
<keyword evidence="6" id="KW-1185">Reference proteome</keyword>
<proteinExistence type="predicted"/>
<dbReference type="GO" id="GO:0043565">
    <property type="term" value="F:sequence-specific DNA binding"/>
    <property type="evidence" value="ECO:0007669"/>
    <property type="project" value="InterPro"/>
</dbReference>
<dbReference type="InterPro" id="IPR018060">
    <property type="entry name" value="HTH_AraC"/>
</dbReference>
<keyword evidence="2" id="KW-0238">DNA-binding</keyword>
<dbReference type="InterPro" id="IPR050204">
    <property type="entry name" value="AraC_XylS_family_regulators"/>
</dbReference>
<organism evidence="5 6">
    <name type="scientific">Nonomuraea turkmeniaca</name>
    <dbReference type="NCBI Taxonomy" id="103838"/>
    <lineage>
        <taxon>Bacteria</taxon>
        <taxon>Bacillati</taxon>
        <taxon>Actinomycetota</taxon>
        <taxon>Actinomycetes</taxon>
        <taxon>Streptosporangiales</taxon>
        <taxon>Streptosporangiaceae</taxon>
        <taxon>Nonomuraea</taxon>
    </lineage>
</organism>
<dbReference type="SMART" id="SM00342">
    <property type="entry name" value="HTH_ARAC"/>
    <property type="match status" value="1"/>
</dbReference>
<feature type="domain" description="HTH araC/xylS-type" evidence="4">
    <location>
        <begin position="232"/>
        <end position="333"/>
    </location>
</feature>
<dbReference type="Gene3D" id="1.10.10.60">
    <property type="entry name" value="Homeodomain-like"/>
    <property type="match status" value="1"/>
</dbReference>
<comment type="caution">
    <text evidence="5">The sequence shown here is derived from an EMBL/GenBank/DDBJ whole genome shotgun (WGS) entry which is preliminary data.</text>
</comment>
<evidence type="ECO:0000256" key="1">
    <source>
        <dbReference type="ARBA" id="ARBA00023015"/>
    </source>
</evidence>
<evidence type="ECO:0000313" key="6">
    <source>
        <dbReference type="Proteomes" id="UP000309128"/>
    </source>
</evidence>
<dbReference type="PROSITE" id="PS01124">
    <property type="entry name" value="HTH_ARAC_FAMILY_2"/>
    <property type="match status" value="1"/>
</dbReference>
<evidence type="ECO:0000259" key="4">
    <source>
        <dbReference type="PROSITE" id="PS01124"/>
    </source>
</evidence>
<dbReference type="Proteomes" id="UP000309128">
    <property type="component" value="Unassembled WGS sequence"/>
</dbReference>
<gene>
    <name evidence="5" type="ORF">ETD86_27125</name>
</gene>
<keyword evidence="3" id="KW-0804">Transcription</keyword>
<dbReference type="InterPro" id="IPR009057">
    <property type="entry name" value="Homeodomain-like_sf"/>
</dbReference>
<dbReference type="PANTHER" id="PTHR46796">
    <property type="entry name" value="HTH-TYPE TRANSCRIPTIONAL ACTIVATOR RHAS-RELATED"/>
    <property type="match status" value="1"/>
</dbReference>
<dbReference type="GO" id="GO:0003700">
    <property type="term" value="F:DNA-binding transcription factor activity"/>
    <property type="evidence" value="ECO:0007669"/>
    <property type="project" value="InterPro"/>
</dbReference>
<dbReference type="SUPFAM" id="SSF46689">
    <property type="entry name" value="Homeodomain-like"/>
    <property type="match status" value="1"/>
</dbReference>
<dbReference type="Pfam" id="PF14525">
    <property type="entry name" value="AraC_binding_2"/>
    <property type="match status" value="1"/>
</dbReference>
<dbReference type="InterPro" id="IPR035418">
    <property type="entry name" value="AraC-bd_2"/>
</dbReference>